<proteinExistence type="predicted"/>
<dbReference type="Proteomes" id="UP000501648">
    <property type="component" value="Chromosome"/>
</dbReference>
<name>A0A6M3ZT04_9BURK</name>
<evidence type="ECO:0008006" key="3">
    <source>
        <dbReference type="Google" id="ProtNLM"/>
    </source>
</evidence>
<dbReference type="InterPro" id="IPR011049">
    <property type="entry name" value="Serralysin-like_metalloprot_C"/>
</dbReference>
<dbReference type="Gene3D" id="2.160.20.160">
    <property type="match status" value="5"/>
</dbReference>
<evidence type="ECO:0000313" key="2">
    <source>
        <dbReference type="Proteomes" id="UP000501648"/>
    </source>
</evidence>
<accession>A0A6M3ZT04</accession>
<dbReference type="EMBL" id="CP008956">
    <property type="protein sequence ID" value="QJQ00612.1"/>
    <property type="molecule type" value="Genomic_DNA"/>
</dbReference>
<gene>
    <name evidence="1" type="ORF">C798_10300</name>
</gene>
<reference evidence="1 2" key="1">
    <citation type="journal article" date="2012" name="J. Bacteriol.">
        <title>Genome sequence of the pathogenic Herbaspirillum seropedicae strain Os34, isolated from rice roots.</title>
        <authorList>
            <person name="Ye W."/>
            <person name="Ye S."/>
            <person name="Liu J."/>
            <person name="Chang S."/>
            <person name="Chen M."/>
            <person name="Zhu B."/>
            <person name="Guo L."/>
            <person name="An Q."/>
        </authorList>
    </citation>
    <scope>NUCLEOTIDE SEQUENCE [LARGE SCALE GENOMIC DNA]</scope>
    <source>
        <strain evidence="1 2">Os34</strain>
    </source>
</reference>
<dbReference type="SUPFAM" id="SSF51120">
    <property type="entry name" value="beta-Roll"/>
    <property type="match status" value="8"/>
</dbReference>
<sequence>MTGSGSHSVYTTNYAITYLSIWDGAGNDDIAVGALNTTIYANSGNDRYFIASGINARIDSGAGLKNIATNYLTGSLNIYESNWWSQRHINVSAWHSYVQSGNANDTISAYGLSAAIVEDAGGNNTVTLSGGGYLKADLGWGSIKNGSDTVHLHTGWKADLIKSGGSLYVYNHNYRGGDSSVWTRGGHWNSSLDNLGYYDGSAYSHKIDLRVNRYADIQAYGAGWNVINLWGSDGSSRMRISSPGTNEIWATRGDDVINVAQGGRWTEVNLDHGNDELRIHSGVSAKVTMGRGNKTVVSNYLGGNLTIEDWGMSGARNINVRAGNVDVHSAGGNDTIAVFGLWRAKVRDAGGNNTLDVRGSGVEVDTGDGNDTIYVSGVAAKVASGHGNDSITLDGLDVRLNDAGVSGAKRVLARAGGAYLYTGSGNDIVEFHGLGSHVQTNAGQDTVIVRGVGAYVDTGSGDDTVDLQAAGATVTTGDGNDTVRSLGVGGQKVDLGNGNDTLEAYGGANIVLAGLAGTKSITVGGGFNVVQMGHGANASINTVNAYGGMNVVLSGHGNNAVNAYGGGNFLMNGNGRYLAHAYGGLNVVLSGQGQAEINAYGSTNIVMAGDRGNTLRAYGIGYLTGIGNLLVSGRGDDRIKVGGLLSAVTPQLGVTDDEFGFDRIVVGGADASDTVSKTAQNVLGLVASAAFNAGNIVIAGDGNNKVKAYGGYNFVQTGSGHDAVSMVGGFNAAVVGNGRNRIFAIGGNNIVVAGAGDDEMQALGGANVFFANAGNNRMTAIGGGNLFVAADGNDDMLAIGGGNVAIMGGGHNTALLADGYGNLVQSGAGDDRVLALSQWNVMILGDGNNTVGALGGGGNLVWTGSGNDTVISLGLYVGNILLLGDGSNFAISGGRANIVMAGSGRDSVLSVGQYNFVSTASGIDNVVVVGQYNLVHTGGDDDIAAVIGKLNFVDTGWGNDVALVVGKTNIVLTEAGDDTALVIGQNNYVFAGSGNDMVAVFGETNYVLAGSGHDLVAVFGKKNIVATDNEIVFNDDDLGALKESKKVKSFNSKGKDWSGKTGLDISTQAELKLSADLALYFPDIEFSNAQTSDWKYPTLTLPSYHFQIPSMPALRSAPAYAYGVLGDYGLPSLSFPMLSSPQLQLPGITIPSFSIPNLADVGVQIDQFKPNFFADFNVGSDWFGGFSSAFQSLTGLPNSSAGASNTMLGGRLSLQPKLSGDLNFNQADLTGKVSGSSQATVNAVVASGTANAQGNASANTKSESNVSGGVFGAGNLFSAQGSAHSAAHMASATGTTSHAGSVQYALPTLSFGDIKLPNLQINGFDFSGYTRLFTTLFSGRDLYGVTLPDFKLPDFKVDNINLADYTGGTQSLTIKGMNYALPSLQLPRIAGIDYQSRLPNLNTAYRFNQGDGDVAVVGGEDNRVMTGDGDDLALVMGKTNALFMGDGNDAGLMVGEKNAWRGGKGNDVILALGKENAVKGNEGNDILFVLGQTNNVEGGSGDDVVVALGKSNEVDGGEGKDLMLIVGQKNNINGKADDSTGDGDDTILVLGQENNVRGGRGNDWLIACGMSNQMDGGQGNDVIVAAGWKNTLYGDFAGSDNGNDVIISVGGANKVQGNGGNDLIIAAGLGNQIEGNAGNDILLAAGLGQSIDTGDGDDIAVALGAGNQISAGAGQDTLYVAGVLGNVFGGADDDVLFALGAGNLLWGQEGNDIFLAQGISSRQLVAAGKLPSAVAAIDSALDLVNTISQGISAEAVPARLNAYARQDNTNTYAYGGSGNDVFFSGFQNLIADGGEGLDTYHYYLGDGRMTVRDHSVEADKLIIHAEQLAAYGSKDAITTNSLYFDVGSNTLSVIQAGKKYGDIVVDGIGTGSDHIEFRHASGVTAIDLRSLSAYSGAAPTLWAPTVPSDSASILANNDVASLYDTLARGLRINSTSVLQA</sequence>
<evidence type="ECO:0000313" key="1">
    <source>
        <dbReference type="EMBL" id="QJQ00612.1"/>
    </source>
</evidence>
<organism evidence="1 2">
    <name type="scientific">Herbaspirillum rubrisubalbicans Os34</name>
    <dbReference type="NCBI Taxonomy" id="1235827"/>
    <lineage>
        <taxon>Bacteria</taxon>
        <taxon>Pseudomonadati</taxon>
        <taxon>Pseudomonadota</taxon>
        <taxon>Betaproteobacteria</taxon>
        <taxon>Burkholderiales</taxon>
        <taxon>Oxalobacteraceae</taxon>
        <taxon>Herbaspirillum</taxon>
    </lineage>
</organism>
<protein>
    <recommendedName>
        <fullName evidence="3">Calcium-binding protein</fullName>
    </recommendedName>
</protein>